<dbReference type="InterPro" id="IPR036915">
    <property type="entry name" value="Cyclin-like_sf"/>
</dbReference>
<dbReference type="SUPFAM" id="SSF47954">
    <property type="entry name" value="Cyclin-like"/>
    <property type="match status" value="2"/>
</dbReference>
<dbReference type="EMBL" id="KZ819197">
    <property type="protein sequence ID" value="PWY98642.1"/>
    <property type="molecule type" value="Genomic_DNA"/>
</dbReference>
<feature type="region of interest" description="Disordered" evidence="10">
    <location>
        <begin position="1546"/>
        <end position="1585"/>
    </location>
</feature>
<dbReference type="Pfam" id="PF09090">
    <property type="entry name" value="MIF4G_like_2"/>
    <property type="match status" value="1"/>
</dbReference>
<dbReference type="Gene3D" id="1.25.40.180">
    <property type="match status" value="3"/>
</dbReference>
<keyword evidence="5 9" id="KW-0195">Cyclin</keyword>
<dbReference type="PANTHER" id="PTHR12412:SF2">
    <property type="entry name" value="NUCLEAR CAP-BINDING PROTEIN SUBUNIT 1"/>
    <property type="match status" value="1"/>
</dbReference>
<feature type="domain" description="Cyclin-like" evidence="11">
    <location>
        <begin position="236"/>
        <end position="320"/>
    </location>
</feature>
<feature type="region of interest" description="Disordered" evidence="10">
    <location>
        <begin position="642"/>
        <end position="677"/>
    </location>
</feature>
<dbReference type="InterPro" id="IPR016024">
    <property type="entry name" value="ARM-type_fold"/>
</dbReference>
<evidence type="ECO:0000256" key="3">
    <source>
        <dbReference type="ARBA" id="ARBA00022491"/>
    </source>
</evidence>
<evidence type="ECO:0000313" key="12">
    <source>
        <dbReference type="EMBL" id="PWY98642.1"/>
    </source>
</evidence>
<dbReference type="GO" id="GO:0000339">
    <property type="term" value="F:RNA cap binding"/>
    <property type="evidence" value="ECO:0007669"/>
    <property type="project" value="InterPro"/>
</dbReference>
<dbReference type="GO" id="GO:0000184">
    <property type="term" value="P:nuclear-transcribed mRNA catabolic process, nonsense-mediated decay"/>
    <property type="evidence" value="ECO:0007669"/>
    <property type="project" value="TreeGrafter"/>
</dbReference>
<evidence type="ECO:0000256" key="6">
    <source>
        <dbReference type="ARBA" id="ARBA00023159"/>
    </source>
</evidence>
<evidence type="ECO:0000256" key="4">
    <source>
        <dbReference type="ARBA" id="ARBA00023015"/>
    </source>
</evidence>
<evidence type="ECO:0000256" key="8">
    <source>
        <dbReference type="ARBA" id="ARBA00023242"/>
    </source>
</evidence>
<evidence type="ECO:0000313" key="13">
    <source>
        <dbReference type="Proteomes" id="UP000246740"/>
    </source>
</evidence>
<feature type="region of interest" description="Disordered" evidence="10">
    <location>
        <begin position="314"/>
        <end position="345"/>
    </location>
</feature>
<feature type="region of interest" description="Disordered" evidence="10">
    <location>
        <begin position="692"/>
        <end position="750"/>
    </location>
</feature>
<evidence type="ECO:0000256" key="7">
    <source>
        <dbReference type="ARBA" id="ARBA00023163"/>
    </source>
</evidence>
<keyword evidence="3" id="KW-0678">Repressor</keyword>
<dbReference type="Pfam" id="PF00134">
    <property type="entry name" value="Cyclin_N"/>
    <property type="match status" value="1"/>
</dbReference>
<protein>
    <recommendedName>
        <fullName evidence="11">Cyclin-like domain-containing protein</fullName>
    </recommendedName>
</protein>
<feature type="region of interest" description="Disordered" evidence="10">
    <location>
        <begin position="830"/>
        <end position="865"/>
    </location>
</feature>
<dbReference type="GO" id="GO:0005634">
    <property type="term" value="C:nucleus"/>
    <property type="evidence" value="ECO:0007669"/>
    <property type="project" value="UniProtKB-SubCell"/>
</dbReference>
<evidence type="ECO:0000256" key="2">
    <source>
        <dbReference type="ARBA" id="ARBA00008638"/>
    </source>
</evidence>
<comment type="similarity">
    <text evidence="2">Belongs to the cyclin family. Cyclin C subfamily.</text>
</comment>
<name>A0A317XLF8_9BASI</name>
<comment type="subcellular location">
    <subcellularLocation>
        <location evidence="1">Nucleus</location>
    </subcellularLocation>
</comment>
<evidence type="ECO:0000256" key="10">
    <source>
        <dbReference type="SAM" id="MobiDB-lite"/>
    </source>
</evidence>
<keyword evidence="13" id="KW-1185">Reference proteome</keyword>
<keyword evidence="4" id="KW-0805">Transcription regulation</keyword>
<feature type="compositionally biased region" description="Low complexity" evidence="10">
    <location>
        <begin position="320"/>
        <end position="335"/>
    </location>
</feature>
<evidence type="ECO:0000259" key="11">
    <source>
        <dbReference type="SMART" id="SM00385"/>
    </source>
</evidence>
<dbReference type="SMART" id="SM00385">
    <property type="entry name" value="CYCLIN"/>
    <property type="match status" value="2"/>
</dbReference>
<evidence type="ECO:0000256" key="5">
    <source>
        <dbReference type="ARBA" id="ARBA00023127"/>
    </source>
</evidence>
<dbReference type="STRING" id="1882483.A0A317XLF8"/>
<dbReference type="InterPro" id="IPR015172">
    <property type="entry name" value="MIF4G-like_typ-1"/>
</dbReference>
<dbReference type="Proteomes" id="UP000246740">
    <property type="component" value="Unassembled WGS sequence"/>
</dbReference>
<dbReference type="InterPro" id="IPR015174">
    <property type="entry name" value="MIF4G-like_typ-2"/>
</dbReference>
<dbReference type="Gene3D" id="1.10.472.10">
    <property type="entry name" value="Cyclin-like"/>
    <property type="match status" value="2"/>
</dbReference>
<keyword evidence="6" id="KW-0010">Activator</keyword>
<dbReference type="FunFam" id="1.10.472.10:FF:000076">
    <property type="entry name" value="RNA polymerase II holoenzyme cyclin-like subunit"/>
    <property type="match status" value="1"/>
</dbReference>
<feature type="compositionally biased region" description="Gly residues" evidence="10">
    <location>
        <begin position="719"/>
        <end position="737"/>
    </location>
</feature>
<accession>A0A317XLF8</accession>
<dbReference type="CDD" id="cd20513">
    <property type="entry name" value="CYCLIN_CCNC_rpt1"/>
    <property type="match status" value="1"/>
</dbReference>
<dbReference type="InterPro" id="IPR027159">
    <property type="entry name" value="CBP80"/>
</dbReference>
<sequence length="1705" mass="189613">MSVLSYTPMRSSTSTFWTPVCSNHWLLDRPQLDLARKEDLQYAASLECGAIGIFFSNLISLLCKRLNLRQRVTATACVFFRRFFAKNSYSASDPFLVAATCVYVSAKVEESPVHIKSVVAEATRTSQEVGCRTFPPDNSSVAEMEFYLLEEMEFDLVVHHPYRSLIALYDSVGCPRNHVHDGSGFQLGGAGNSGVDTGSQAIGDPISLGVGLSVSQAEEIAQFGISGLHSSEERDSGLQHGQIRLHELDEHILQMTWFVLNDTYKTDLPLMHPPYMLALASLWLALVLHTSSHDKIGASVRDMRSRREQHDMQIEQILNGSSSASSSDRSMGPSSMPRPPEPPSEDALTFFAHLNVSIQLLAEIVQDLLSSYQLQNVANALVKDGPRVVKLLDHMRDRRRQDLLQMSTQRLVIHCDENETVNEDTTMGDCGPHRQGARQRTCQFHIAGNWDMSGVFDAFWELADDFDGIEPWQAFFCERVRKEDSRVSTSNRVTLRQSARWSVNDVWHVEPTDSLPLGDPTIFRAQHGDHPVKVGVWTPFGVKAVGCLYELTAQTSSQLFLAGRHGRAAPYQTSLAAWLKVLLRRGVAAEYATEAGCADEATMRDGMRGVHVTHVFTINLDRLCRVSLSNWNVTQTLRSRQTPIRKMDGWDNPSSTSASGWDQKSQPQQPQQHQQYTSNSTYANNRNQYASQQAQEYQGYPPNNGWSQSPRRGGRGGRRGGGGGYYGGAGGGGGGGADYHHQQSKEQREENRLRHLRSQLFKLGGEKDFHPPSDLLKMSRWIEDKARDGVDPITASFRVMVTEQPHKIPLIAALIGFLCLSSQAEAARGTVSKAPQAERPEGNDDMDQGGEKSASTEKQQHQQQEQDSLGIAIVKDLVKAFRSYLDARLWRNTRLTLHLFAALVPLQIIPAASLRALLSSFGAVLDEPGVSAVRGDRASLCIIETLCRAGQDLLMDSEQAQADLDGLVDKVVNYNSSRKVELELARPVHDTEGIWLDGFENAVQALEALRVSGYRRPAFLAIPEDLLPAAISPSVTSVPKDLRVVTLPDVLVPPDDDVEGEGLDVAYAQLGVHQVKKRRIDTGKGELEEKKAAVGPERVGQQPRWFANTTPKVGTPSSVVLRAVLADMMDLYEVNRKDASRLLLDLPKWMRRGTFAGKASSEAGLFGEIDEEWWFVGPEASVEGAWSLDDLLVETILSTALVLPSSPRNPLYYTSLLREIVCLTPGTVAPSLGRTIRAWYNAMATGKVDVEAINRFADWFAIHLSNFNFGWAWKEWIPDTALPAEHPKRAFMRRVVELEIRLAYYDRIKQTLPDEIQAASLPTEEPTPTFTYADEAHAYHGQAARLINSIRAKASAEVLLAEFESFKATIFDASGTALPSSGGEGSVASALEADLVVRDLTIQCILQVGSRSFSHFLNIVERYHSLLRQLSRSSRMRLAILAGSVRFWARSAQWIQIVLDKLLQYRIVEPADVVEFVFAPPTDEPGSILVGSGAQIQGGHAEPTRDWSTFNWWCILRLTLDKVNGRVDQLKKRLVEIQRSEAEEQERKEAAAVAGLQDGEDPSNPRSGEDLQMPGSNLPLFPTSALLPPKQLTEEEKRQQTQISSQEALNSLDSIKAEQRKVLITSIMGFKSLLDSQPASSEEKDQVPSTSQSWQRWWVNSYATEFARSYNRQLLENRHLVLSNCFSSLHSLRETIERAIDMLSE</sequence>
<dbReference type="InParanoid" id="A0A317XLF8"/>
<feature type="compositionally biased region" description="Basic and acidic residues" evidence="10">
    <location>
        <begin position="738"/>
        <end position="750"/>
    </location>
</feature>
<dbReference type="GO" id="GO:0005846">
    <property type="term" value="C:nuclear cap binding complex"/>
    <property type="evidence" value="ECO:0007669"/>
    <property type="project" value="InterPro"/>
</dbReference>
<feature type="domain" description="Cyclin-like" evidence="11">
    <location>
        <begin position="57"/>
        <end position="150"/>
    </location>
</feature>
<dbReference type="InterPro" id="IPR006671">
    <property type="entry name" value="Cyclin_N"/>
</dbReference>
<feature type="compositionally biased region" description="Polar residues" evidence="10">
    <location>
        <begin position="652"/>
        <end position="665"/>
    </location>
</feature>
<dbReference type="GO" id="GO:0006406">
    <property type="term" value="P:mRNA export from nucleus"/>
    <property type="evidence" value="ECO:0007669"/>
    <property type="project" value="InterPro"/>
</dbReference>
<dbReference type="Pfam" id="PF09088">
    <property type="entry name" value="MIF4G_like"/>
    <property type="match status" value="1"/>
</dbReference>
<feature type="compositionally biased region" description="Low complexity" evidence="10">
    <location>
        <begin position="666"/>
        <end position="675"/>
    </location>
</feature>
<keyword evidence="8" id="KW-0539">Nucleus</keyword>
<evidence type="ECO:0000256" key="1">
    <source>
        <dbReference type="ARBA" id="ARBA00004123"/>
    </source>
</evidence>
<evidence type="ECO:0000256" key="9">
    <source>
        <dbReference type="RuleBase" id="RU000383"/>
    </source>
</evidence>
<dbReference type="InterPro" id="IPR013763">
    <property type="entry name" value="Cyclin-like_dom"/>
</dbReference>
<proteinExistence type="inferred from homology"/>
<organism evidence="12 13">
    <name type="scientific">Testicularia cyperi</name>
    <dbReference type="NCBI Taxonomy" id="1882483"/>
    <lineage>
        <taxon>Eukaryota</taxon>
        <taxon>Fungi</taxon>
        <taxon>Dikarya</taxon>
        <taxon>Basidiomycota</taxon>
        <taxon>Ustilaginomycotina</taxon>
        <taxon>Ustilaginomycetes</taxon>
        <taxon>Ustilaginales</taxon>
        <taxon>Anthracoideaceae</taxon>
        <taxon>Testicularia</taxon>
    </lineage>
</organism>
<keyword evidence="7" id="KW-0804">Transcription</keyword>
<dbReference type="OrthoDB" id="10252707at2759"/>
<dbReference type="GO" id="GO:0003729">
    <property type="term" value="F:mRNA binding"/>
    <property type="evidence" value="ECO:0007669"/>
    <property type="project" value="TreeGrafter"/>
</dbReference>
<dbReference type="SUPFAM" id="SSF48371">
    <property type="entry name" value="ARM repeat"/>
    <property type="match status" value="3"/>
</dbReference>
<reference evidence="12 13" key="1">
    <citation type="journal article" date="2018" name="Mol. Biol. Evol.">
        <title>Broad Genomic Sampling Reveals a Smut Pathogenic Ancestry of the Fungal Clade Ustilaginomycotina.</title>
        <authorList>
            <person name="Kijpornyongpan T."/>
            <person name="Mondo S.J."/>
            <person name="Barry K."/>
            <person name="Sandor L."/>
            <person name="Lee J."/>
            <person name="Lipzen A."/>
            <person name="Pangilinan J."/>
            <person name="LaButti K."/>
            <person name="Hainaut M."/>
            <person name="Henrissat B."/>
            <person name="Grigoriev I.V."/>
            <person name="Spatafora J.W."/>
            <person name="Aime M.C."/>
        </authorList>
    </citation>
    <scope>NUCLEOTIDE SEQUENCE [LARGE SCALE GENOMIC DNA]</scope>
    <source>
        <strain evidence="12 13">MCA 3645</strain>
    </source>
</reference>
<dbReference type="PANTHER" id="PTHR12412">
    <property type="entry name" value="CAP BINDING PROTEIN"/>
    <property type="match status" value="1"/>
</dbReference>
<gene>
    <name evidence="12" type="ORF">BCV70DRAFT_207421</name>
</gene>